<gene>
    <name evidence="2" type="ORF">Scinn_41280</name>
</gene>
<keyword evidence="3" id="KW-1185">Reference proteome</keyword>
<comment type="caution">
    <text evidence="2">The sequence shown here is derived from an EMBL/GenBank/DDBJ whole genome shotgun (WGS) entry which is preliminary data.</text>
</comment>
<reference evidence="3" key="1">
    <citation type="submission" date="2020-09" db="EMBL/GenBank/DDBJ databases">
        <title>Whole genome shotgun sequence of Streptomyces cinnamonensis NBRC 15873.</title>
        <authorList>
            <person name="Komaki H."/>
            <person name="Tamura T."/>
        </authorList>
    </citation>
    <scope>NUCLEOTIDE SEQUENCE [LARGE SCALE GENOMIC DNA]</scope>
    <source>
        <strain evidence="3">NBRC 15873</strain>
    </source>
</reference>
<feature type="region of interest" description="Disordered" evidence="1">
    <location>
        <begin position="34"/>
        <end position="65"/>
    </location>
</feature>
<evidence type="ECO:0000256" key="1">
    <source>
        <dbReference type="SAM" id="MobiDB-lite"/>
    </source>
</evidence>
<evidence type="ECO:0000313" key="3">
    <source>
        <dbReference type="Proteomes" id="UP000660554"/>
    </source>
</evidence>
<feature type="compositionally biased region" description="Basic and acidic residues" evidence="1">
    <location>
        <begin position="83"/>
        <end position="93"/>
    </location>
</feature>
<name>A0ABQ3NPF4_STRVG</name>
<organism evidence="2 3">
    <name type="scientific">Streptomyces virginiae</name>
    <name type="common">Streptomyces cinnamonensis</name>
    <dbReference type="NCBI Taxonomy" id="1961"/>
    <lineage>
        <taxon>Bacteria</taxon>
        <taxon>Bacillati</taxon>
        <taxon>Actinomycetota</taxon>
        <taxon>Actinomycetes</taxon>
        <taxon>Kitasatosporales</taxon>
        <taxon>Streptomycetaceae</taxon>
        <taxon>Streptomyces</taxon>
    </lineage>
</organism>
<evidence type="ECO:0000313" key="2">
    <source>
        <dbReference type="EMBL" id="GHI14665.1"/>
    </source>
</evidence>
<accession>A0ABQ3NPF4</accession>
<protein>
    <submittedName>
        <fullName evidence="2">Uncharacterized protein</fullName>
    </submittedName>
</protein>
<feature type="region of interest" description="Disordered" evidence="1">
    <location>
        <begin position="77"/>
        <end position="100"/>
    </location>
</feature>
<proteinExistence type="predicted"/>
<dbReference type="EMBL" id="BNDV01000008">
    <property type="protein sequence ID" value="GHI14665.1"/>
    <property type="molecule type" value="Genomic_DNA"/>
</dbReference>
<dbReference type="Proteomes" id="UP000660554">
    <property type="component" value="Unassembled WGS sequence"/>
</dbReference>
<sequence length="100" mass="10383">MQNSARATATKAPFRRAAGEVSARMGEFLSADAEAHANAPARRAPARTSSPHCGAPCAGPQSGSAADGAVWQRCAFGNTPRTKAKDSLKRRSDSPAMVRS</sequence>
<feature type="compositionally biased region" description="Low complexity" evidence="1">
    <location>
        <begin position="34"/>
        <end position="51"/>
    </location>
</feature>